<proteinExistence type="inferred from homology"/>
<dbReference type="InterPro" id="IPR006680">
    <property type="entry name" value="Amidohydro-rel"/>
</dbReference>
<evidence type="ECO:0000256" key="1">
    <source>
        <dbReference type="ARBA" id="ARBA00038310"/>
    </source>
</evidence>
<evidence type="ECO:0000313" key="4">
    <source>
        <dbReference type="EMBL" id="WUP76387.1"/>
    </source>
</evidence>
<dbReference type="RefSeq" id="WP_328709848.1">
    <property type="nucleotide sequence ID" value="NZ_CP108085.1"/>
</dbReference>
<protein>
    <submittedName>
        <fullName evidence="4">Amidohydrolase family protein</fullName>
    </submittedName>
</protein>
<keyword evidence="5" id="KW-1185">Reference proteome</keyword>
<feature type="compositionally biased region" description="Pro residues" evidence="2">
    <location>
        <begin position="8"/>
        <end position="19"/>
    </location>
</feature>
<dbReference type="InterPro" id="IPR052350">
    <property type="entry name" value="Metallo-dep_Lactonases"/>
</dbReference>
<evidence type="ECO:0000256" key="2">
    <source>
        <dbReference type="SAM" id="MobiDB-lite"/>
    </source>
</evidence>
<dbReference type="InterPro" id="IPR032466">
    <property type="entry name" value="Metal_Hydrolase"/>
</dbReference>
<comment type="similarity">
    <text evidence="1">Belongs to the metallo-dependent hydrolases superfamily.</text>
</comment>
<feature type="region of interest" description="Disordered" evidence="2">
    <location>
        <begin position="1"/>
        <end position="25"/>
    </location>
</feature>
<dbReference type="PANTHER" id="PTHR43569">
    <property type="entry name" value="AMIDOHYDROLASE"/>
    <property type="match status" value="1"/>
</dbReference>
<organism evidence="4 5">
    <name type="scientific">Microbispora hainanensis</name>
    <dbReference type="NCBI Taxonomy" id="568844"/>
    <lineage>
        <taxon>Bacteria</taxon>
        <taxon>Bacillati</taxon>
        <taxon>Actinomycetota</taxon>
        <taxon>Actinomycetes</taxon>
        <taxon>Streptosporangiales</taxon>
        <taxon>Streptosporangiaceae</taxon>
        <taxon>Microbispora</taxon>
    </lineage>
</organism>
<name>A0ABZ1SVI3_9ACTN</name>
<sequence>MTSDVTPPATPSTTPPAAPAVPSAATRVDAHHHLWDLSLRPQTWLDPPEMAPIRRDFALSDYASATAGTGIGRSVLVQVLGDATETREFLALAERSHTVAAVVGWADLTRPDLADELAALAASPGGALLRAIRHLVQGEPDPRWLARDDVRRGLRQVAEAGLAYDLLVLPHQLPAAIETVRALPELTFVLDHLAKPPIAAGGIDPWAGLIRELAAEPNVTAKLSGLITEAAWDDWNAAALRPYVDVALDAFGPSRLMFGSDWPVCLLAGSLPLWTETVSALLTDAGLTAAEQEAVFRETATRVYRLEE</sequence>
<dbReference type="SUPFAM" id="SSF51556">
    <property type="entry name" value="Metallo-dependent hydrolases"/>
    <property type="match status" value="1"/>
</dbReference>
<gene>
    <name evidence="4" type="ORF">OG913_05045</name>
</gene>
<feature type="domain" description="Amidohydrolase-related" evidence="3">
    <location>
        <begin position="28"/>
        <end position="306"/>
    </location>
</feature>
<dbReference type="EMBL" id="CP108085">
    <property type="protein sequence ID" value="WUP76387.1"/>
    <property type="molecule type" value="Genomic_DNA"/>
</dbReference>
<evidence type="ECO:0000259" key="3">
    <source>
        <dbReference type="Pfam" id="PF04909"/>
    </source>
</evidence>
<accession>A0ABZ1SVI3</accession>
<evidence type="ECO:0000313" key="5">
    <source>
        <dbReference type="Proteomes" id="UP001432011"/>
    </source>
</evidence>
<dbReference type="Pfam" id="PF04909">
    <property type="entry name" value="Amidohydro_2"/>
    <property type="match status" value="1"/>
</dbReference>
<dbReference type="Gene3D" id="3.20.20.140">
    <property type="entry name" value="Metal-dependent hydrolases"/>
    <property type="match status" value="1"/>
</dbReference>
<reference evidence="4" key="1">
    <citation type="submission" date="2022-10" db="EMBL/GenBank/DDBJ databases">
        <title>The complete genomes of actinobacterial strains from the NBC collection.</title>
        <authorList>
            <person name="Joergensen T.S."/>
            <person name="Alvarez Arevalo M."/>
            <person name="Sterndorff E.B."/>
            <person name="Faurdal D."/>
            <person name="Vuksanovic O."/>
            <person name="Mourched A.-S."/>
            <person name="Charusanti P."/>
            <person name="Shaw S."/>
            <person name="Blin K."/>
            <person name="Weber T."/>
        </authorList>
    </citation>
    <scope>NUCLEOTIDE SEQUENCE</scope>
    <source>
        <strain evidence="4">NBC_00254</strain>
    </source>
</reference>
<dbReference type="PANTHER" id="PTHR43569:SF2">
    <property type="entry name" value="AMIDOHYDROLASE-RELATED DOMAIN-CONTAINING PROTEIN"/>
    <property type="match status" value="1"/>
</dbReference>
<dbReference type="Proteomes" id="UP001432011">
    <property type="component" value="Chromosome"/>
</dbReference>